<keyword evidence="3" id="KW-0408">Iron</keyword>
<dbReference type="Pfam" id="PF00355">
    <property type="entry name" value="Rieske"/>
    <property type="match status" value="1"/>
</dbReference>
<dbReference type="KEGG" id="rst:ATY39_16075"/>
<organism evidence="7 8">
    <name type="scientific">Rummeliibacillus stabekisii</name>
    <dbReference type="NCBI Taxonomy" id="241244"/>
    <lineage>
        <taxon>Bacteria</taxon>
        <taxon>Bacillati</taxon>
        <taxon>Bacillota</taxon>
        <taxon>Bacilli</taxon>
        <taxon>Bacillales</taxon>
        <taxon>Caryophanaceae</taxon>
        <taxon>Rummeliibacillus</taxon>
    </lineage>
</organism>
<evidence type="ECO:0000256" key="5">
    <source>
        <dbReference type="ARBA" id="ARBA00023157"/>
    </source>
</evidence>
<dbReference type="EMBL" id="CP014806">
    <property type="protein sequence ID" value="AMX00762.1"/>
    <property type="molecule type" value="Genomic_DNA"/>
</dbReference>
<evidence type="ECO:0000256" key="3">
    <source>
        <dbReference type="ARBA" id="ARBA00023004"/>
    </source>
</evidence>
<dbReference type="SUPFAM" id="SSF50022">
    <property type="entry name" value="ISP domain"/>
    <property type="match status" value="1"/>
</dbReference>
<sequence>MPEKYGKLPESPQSYWIDSVKLPTFPRLEEDINVDVIIVGGGIAGLTSAFLLVNEGLKVAIIEADHVLNGTTGNTTAKISAQHGLIYDEFIRNIGENKAKLYYEANAEALHFIENTISEHNIDCDFSKQDAYVYAVTEEYAMKVKKEAEAYEKLGINGEVVNSIPFNIDIQNGIVMKDQAQFHPLKYLAHLLQHITEKGGQIFENTTAVNIETKEQPKVLTRENHSITAKHVLICTHFPFYEGMGLYSARMHASSSYVLATKVKNKYPGGMYISAEMPSRSLRSATINGEEYVLVLGEDHKTGQGGDTLERYEALEDFTEHALGLESIAYRWTAQDLITLDKLPYIGNLTSNDPNILIATGFRKWGMTNGTAAALLFRDVIVNKGSKYQDLYSPSRFYANPSLKNLLAQNVNVAGQFMKGKFGITTKSIEDIKKDEGGVITINGKRKGAYRDTKGKLHIVDTTCTHLGCEVEWNNGQRSWDCPCHGSRFTYTGEVIEGPAEKPLSRDDHTFFDNFTSKNSGY</sequence>
<evidence type="ECO:0000256" key="1">
    <source>
        <dbReference type="ARBA" id="ARBA00022714"/>
    </source>
</evidence>
<proteinExistence type="predicted"/>
<dbReference type="STRING" id="241244.ATY39_16075"/>
<dbReference type="InterPro" id="IPR017941">
    <property type="entry name" value="Rieske_2Fe-2S"/>
</dbReference>
<dbReference type="GO" id="GO:0051537">
    <property type="term" value="F:2 iron, 2 sulfur cluster binding"/>
    <property type="evidence" value="ECO:0007669"/>
    <property type="project" value="UniProtKB-KW"/>
</dbReference>
<dbReference type="GO" id="GO:0016020">
    <property type="term" value="C:membrane"/>
    <property type="evidence" value="ECO:0007669"/>
    <property type="project" value="InterPro"/>
</dbReference>
<keyword evidence="8" id="KW-1185">Reference proteome</keyword>
<dbReference type="PROSITE" id="PS51296">
    <property type="entry name" value="RIESKE"/>
    <property type="match status" value="1"/>
</dbReference>
<dbReference type="Gene3D" id="2.102.10.10">
    <property type="entry name" value="Rieske [2Fe-2S] iron-sulphur domain"/>
    <property type="match status" value="1"/>
</dbReference>
<name>A0A143HHK3_9BACL</name>
<reference evidence="8" key="2">
    <citation type="submission" date="2016-03" db="EMBL/GenBank/DDBJ databases">
        <authorList>
            <person name="Ploux O."/>
        </authorList>
    </citation>
    <scope>NUCLEOTIDE SEQUENCE [LARGE SCALE GENOMIC DNA]</scope>
    <source>
        <strain evidence="8">PP9</strain>
    </source>
</reference>
<dbReference type="InterPro" id="IPR036188">
    <property type="entry name" value="FAD/NAD-bd_sf"/>
</dbReference>
<dbReference type="PANTHER" id="PTHR13847">
    <property type="entry name" value="SARCOSINE DEHYDROGENASE-RELATED"/>
    <property type="match status" value="1"/>
</dbReference>
<dbReference type="FunFam" id="2.102.10.10:FF:000014">
    <property type="entry name" value="Oxidoreductase, FAD dependent"/>
    <property type="match status" value="1"/>
</dbReference>
<dbReference type="Gene3D" id="3.30.9.10">
    <property type="entry name" value="D-Amino Acid Oxidase, subunit A, domain 2"/>
    <property type="match status" value="1"/>
</dbReference>
<evidence type="ECO:0000256" key="2">
    <source>
        <dbReference type="ARBA" id="ARBA00022723"/>
    </source>
</evidence>
<dbReference type="InterPro" id="IPR006076">
    <property type="entry name" value="FAD-dep_OxRdtase"/>
</dbReference>
<evidence type="ECO:0000256" key="4">
    <source>
        <dbReference type="ARBA" id="ARBA00023014"/>
    </source>
</evidence>
<keyword evidence="2" id="KW-0479">Metal-binding</keyword>
<dbReference type="Pfam" id="PF01266">
    <property type="entry name" value="DAO"/>
    <property type="match status" value="1"/>
</dbReference>
<dbReference type="GO" id="GO:0016705">
    <property type="term" value="F:oxidoreductase activity, acting on paired donors, with incorporation or reduction of molecular oxygen"/>
    <property type="evidence" value="ECO:0007669"/>
    <property type="project" value="UniProtKB-ARBA"/>
</dbReference>
<evidence type="ECO:0000259" key="6">
    <source>
        <dbReference type="PROSITE" id="PS51296"/>
    </source>
</evidence>
<dbReference type="PANTHER" id="PTHR13847:SF274">
    <property type="entry name" value="RIESKE 2FE-2S IRON-SULFUR PROTEIN YHFW-RELATED"/>
    <property type="match status" value="1"/>
</dbReference>
<reference evidence="7 8" key="1">
    <citation type="journal article" date="2016" name="Genome Announc.">
        <title>Whole-Genome Sequence of Rummeliibacillus stabekisii Strain PP9 Isolated from Antarctic Soil.</title>
        <authorList>
            <person name="da Mota F.F."/>
            <person name="Vollu R.E."/>
            <person name="Jurelevicius D."/>
            <person name="Seldin L."/>
        </authorList>
    </citation>
    <scope>NUCLEOTIDE SEQUENCE [LARGE SCALE GENOMIC DNA]</scope>
    <source>
        <strain evidence="7 8">PP9</strain>
    </source>
</reference>
<dbReference type="InterPro" id="IPR036922">
    <property type="entry name" value="Rieske_2Fe-2S_sf"/>
</dbReference>
<dbReference type="GO" id="GO:0046872">
    <property type="term" value="F:metal ion binding"/>
    <property type="evidence" value="ECO:0007669"/>
    <property type="project" value="UniProtKB-KW"/>
</dbReference>
<keyword evidence="5" id="KW-1015">Disulfide bond</keyword>
<dbReference type="RefSeq" id="WP_066791470.1">
    <property type="nucleotide sequence ID" value="NZ_CP014806.1"/>
</dbReference>
<keyword evidence="1" id="KW-0001">2Fe-2S</keyword>
<dbReference type="InterPro" id="IPR038010">
    <property type="entry name" value="YhfW_C"/>
</dbReference>
<evidence type="ECO:0000313" key="7">
    <source>
        <dbReference type="EMBL" id="AMX00762.1"/>
    </source>
</evidence>
<dbReference type="GO" id="GO:0004497">
    <property type="term" value="F:monooxygenase activity"/>
    <property type="evidence" value="ECO:0007669"/>
    <property type="project" value="UniProtKB-ARBA"/>
</dbReference>
<accession>A0A143HHK3</accession>
<dbReference type="OrthoDB" id="9767869at2"/>
<dbReference type="GO" id="GO:0005737">
    <property type="term" value="C:cytoplasm"/>
    <property type="evidence" value="ECO:0007669"/>
    <property type="project" value="TreeGrafter"/>
</dbReference>
<gene>
    <name evidence="7" type="ORF">ATY39_16075</name>
</gene>
<dbReference type="Proteomes" id="UP000076021">
    <property type="component" value="Chromosome"/>
</dbReference>
<dbReference type="PRINTS" id="PR00162">
    <property type="entry name" value="RIESKE"/>
</dbReference>
<keyword evidence="4" id="KW-0411">Iron-sulfur</keyword>
<dbReference type="Gene3D" id="3.50.50.60">
    <property type="entry name" value="FAD/NAD(P)-binding domain"/>
    <property type="match status" value="1"/>
</dbReference>
<protein>
    <submittedName>
        <fullName evidence="7">(2Fe-2S)-binding protein</fullName>
    </submittedName>
</protein>
<dbReference type="InterPro" id="IPR005805">
    <property type="entry name" value="Rieske_Fe-S_prot_C"/>
</dbReference>
<evidence type="ECO:0000313" key="8">
    <source>
        <dbReference type="Proteomes" id="UP000076021"/>
    </source>
</evidence>
<dbReference type="SUPFAM" id="SSF51971">
    <property type="entry name" value="Nucleotide-binding domain"/>
    <property type="match status" value="1"/>
</dbReference>
<dbReference type="AlphaFoldDB" id="A0A143HHK3"/>
<feature type="domain" description="Rieske" evidence="6">
    <location>
        <begin position="424"/>
        <end position="518"/>
    </location>
</feature>
<dbReference type="CDD" id="cd03477">
    <property type="entry name" value="Rieske_YhfW_C"/>
    <property type="match status" value="1"/>
</dbReference>